<dbReference type="EC" id="4.1.3.27" evidence="1"/>
<dbReference type="EMBL" id="FOPJ01000013">
    <property type="protein sequence ID" value="SFG75177.1"/>
    <property type="molecule type" value="Genomic_DNA"/>
</dbReference>
<dbReference type="AlphaFoldDB" id="A0A1I2UHQ6"/>
<gene>
    <name evidence="5" type="ORF">SAMN05660282_01828</name>
</gene>
<evidence type="ECO:0000259" key="4">
    <source>
        <dbReference type="Pfam" id="PF00425"/>
    </source>
</evidence>
<feature type="domain" description="Chorismate-utilising enzyme C-terminal" evidence="4">
    <location>
        <begin position="300"/>
        <end position="565"/>
    </location>
</feature>
<proteinExistence type="predicted"/>
<evidence type="ECO:0000256" key="1">
    <source>
        <dbReference type="ARBA" id="ARBA00012266"/>
    </source>
</evidence>
<evidence type="ECO:0000256" key="3">
    <source>
        <dbReference type="ARBA" id="ARBA00047683"/>
    </source>
</evidence>
<evidence type="ECO:0000313" key="5">
    <source>
        <dbReference type="EMBL" id="SFG75177.1"/>
    </source>
</evidence>
<dbReference type="STRING" id="185761.SAMN05660282_01828"/>
<sequence length="586" mass="64154">MEQQRVGGGSEIAARVVHRRVRYHENASGLFALLGGTQARDAVLLESADITTHSGLTSVMVLRGSLRVTCVEQEVRLEVLSPSGELLASRVREQLAEFLVEQGSGTPAGVFRFLSPDELAKQQQARGVMMEERERLLAPSPALVLRKLQMDPGYEDPSGTLPFLAGGFAFDYLGTFETLSPFNEQRSRVGEDAEGAEGAEAERVAIEEIGNTYPDYQFIAAEIMLTINHEEATAELVALDVGDSAELQAELDRLAEIIEHANTADAEDAAGAEANVSRETLARRDAAEPGTLPVSVDVSDAEFRDLVTQMKQEIYNGEIYQVVPARTFSAPCPDAFAAYRQLRDTNPSPYMFYLRGVDQCGEPYELFGASPESNLKFDAETREVQLYPIAGTRPRGLTPTGEVDLELDIRAELELRTDDKEIAEHTMLVDLARNDLARVAVPRTRAVAELLQVDRYSRVMHLISRVTATLDPEFDALDAYRACMNMGTLTGAPKLRATDLLRRAEGKRRGSYGGAVGYLRGDGDMDTCIVIRSAYVRRGVAMVQAGAGVVRDSQPQAEADETLHKAYAVLRALALADNGKEPEVQR</sequence>
<dbReference type="PANTHER" id="PTHR11236:SF49">
    <property type="entry name" value="ANTHRANILATE SYNTHASE COMPONENT 1"/>
    <property type="match status" value="1"/>
</dbReference>
<dbReference type="InterPro" id="IPR015890">
    <property type="entry name" value="Chorismate_C"/>
</dbReference>
<dbReference type="NCBIfam" id="NF010079">
    <property type="entry name" value="PRK13564.1"/>
    <property type="match status" value="1"/>
</dbReference>
<dbReference type="InterPro" id="IPR019999">
    <property type="entry name" value="Anth_synth_I-like"/>
</dbReference>
<organism evidence="5 6">
    <name type="scientific">Corynebacterium spheniscorum</name>
    <dbReference type="NCBI Taxonomy" id="185761"/>
    <lineage>
        <taxon>Bacteria</taxon>
        <taxon>Bacillati</taxon>
        <taxon>Actinomycetota</taxon>
        <taxon>Actinomycetes</taxon>
        <taxon>Mycobacteriales</taxon>
        <taxon>Corynebacteriaceae</taxon>
        <taxon>Corynebacterium</taxon>
    </lineage>
</organism>
<comment type="catalytic activity">
    <reaction evidence="3">
        <text>chorismate + L-glutamine = anthranilate + pyruvate + L-glutamate + H(+)</text>
        <dbReference type="Rhea" id="RHEA:21732"/>
        <dbReference type="ChEBI" id="CHEBI:15361"/>
        <dbReference type="ChEBI" id="CHEBI:15378"/>
        <dbReference type="ChEBI" id="CHEBI:16567"/>
        <dbReference type="ChEBI" id="CHEBI:29748"/>
        <dbReference type="ChEBI" id="CHEBI:29985"/>
        <dbReference type="ChEBI" id="CHEBI:58359"/>
        <dbReference type="EC" id="4.1.3.27"/>
    </reaction>
</comment>
<dbReference type="Proteomes" id="UP000199065">
    <property type="component" value="Unassembled WGS sequence"/>
</dbReference>
<keyword evidence="6" id="KW-1185">Reference proteome</keyword>
<dbReference type="Pfam" id="PF00425">
    <property type="entry name" value="Chorismate_bind"/>
    <property type="match status" value="1"/>
</dbReference>
<dbReference type="GO" id="GO:0004049">
    <property type="term" value="F:anthranilate synthase activity"/>
    <property type="evidence" value="ECO:0007669"/>
    <property type="project" value="UniProtKB-EC"/>
</dbReference>
<keyword evidence="2" id="KW-0456">Lyase</keyword>
<protein>
    <recommendedName>
        <fullName evidence="1">anthranilate synthase</fullName>
        <ecNumber evidence="1">4.1.3.27</ecNumber>
    </recommendedName>
</protein>
<dbReference type="GO" id="GO:0000162">
    <property type="term" value="P:L-tryptophan biosynthetic process"/>
    <property type="evidence" value="ECO:0007669"/>
    <property type="project" value="TreeGrafter"/>
</dbReference>
<name>A0A1I2UHQ6_9CORY</name>
<reference evidence="5 6" key="1">
    <citation type="submission" date="2016-10" db="EMBL/GenBank/DDBJ databases">
        <authorList>
            <person name="de Groot N.N."/>
        </authorList>
    </citation>
    <scope>NUCLEOTIDE SEQUENCE [LARGE SCALE GENOMIC DNA]</scope>
    <source>
        <strain>J11</strain>
        <strain evidence="6">PG 39</strain>
    </source>
</reference>
<dbReference type="Gene3D" id="3.60.120.10">
    <property type="entry name" value="Anthranilate synthase"/>
    <property type="match status" value="1"/>
</dbReference>
<evidence type="ECO:0000256" key="2">
    <source>
        <dbReference type="ARBA" id="ARBA00023239"/>
    </source>
</evidence>
<dbReference type="PANTHER" id="PTHR11236">
    <property type="entry name" value="AMINOBENZOATE/ANTHRANILATE SYNTHASE"/>
    <property type="match status" value="1"/>
</dbReference>
<dbReference type="SUPFAM" id="SSF56322">
    <property type="entry name" value="ADC synthase"/>
    <property type="match status" value="1"/>
</dbReference>
<accession>A0A1I2UHQ6</accession>
<evidence type="ECO:0000313" key="6">
    <source>
        <dbReference type="Proteomes" id="UP000199065"/>
    </source>
</evidence>
<dbReference type="InterPro" id="IPR005801">
    <property type="entry name" value="ADC_synthase"/>
</dbReference>
<dbReference type="PRINTS" id="PR00095">
    <property type="entry name" value="ANTSNTHASEI"/>
</dbReference>